<dbReference type="RefSeq" id="WP_104837684.1">
    <property type="nucleotide sequence ID" value="NZ_CP026606.1"/>
</dbReference>
<evidence type="ECO:0000313" key="1">
    <source>
        <dbReference type="EMBL" id="MBA2852653.1"/>
    </source>
</evidence>
<organism evidence="2 4">
    <name type="scientific">Methanococcus maripaludis</name>
    <name type="common">Methanococcus deltae</name>
    <dbReference type="NCBI Taxonomy" id="39152"/>
    <lineage>
        <taxon>Archaea</taxon>
        <taxon>Methanobacteriati</taxon>
        <taxon>Methanobacteriota</taxon>
        <taxon>Methanomada group</taxon>
        <taxon>Methanococci</taxon>
        <taxon>Methanococcales</taxon>
        <taxon>Methanococcaceae</taxon>
        <taxon>Methanococcus</taxon>
    </lineage>
</organism>
<dbReference type="EMBL" id="JACDUK010000001">
    <property type="protein sequence ID" value="MBA2852653.1"/>
    <property type="molecule type" value="Genomic_DNA"/>
</dbReference>
<evidence type="ECO:0000313" key="3">
    <source>
        <dbReference type="Proteomes" id="UP000522365"/>
    </source>
</evidence>
<protein>
    <submittedName>
        <fullName evidence="2">Uncharacterized protein</fullName>
    </submittedName>
</protein>
<reference evidence="2 4" key="1">
    <citation type="submission" date="2020-08" db="EMBL/GenBank/DDBJ databases">
        <title>Genomic Encyclopedia of Type Strains, Phase IV (KMG-V): Genome sequencing to study the core and pangenomes of soil and plant-associated prokaryotes.</title>
        <authorList>
            <person name="Whitman W."/>
        </authorList>
    </citation>
    <scope>NUCLEOTIDE SEQUENCE [LARGE SCALE GENOMIC DNA]</scope>
    <source>
        <strain evidence="2 4">C11</strain>
        <strain evidence="1 3">S1</strain>
    </source>
</reference>
<comment type="caution">
    <text evidence="2">The sequence shown here is derived from an EMBL/GenBank/DDBJ whole genome shotgun (WGS) entry which is preliminary data.</text>
</comment>
<proteinExistence type="predicted"/>
<evidence type="ECO:0000313" key="4">
    <source>
        <dbReference type="Proteomes" id="UP000536195"/>
    </source>
</evidence>
<accession>A0A7J9S2I0</accession>
<dbReference type="AlphaFoldDB" id="A0A7J9S2I0"/>
<dbReference type="EMBL" id="JACHEC010000001">
    <property type="protein sequence ID" value="MBB6400997.1"/>
    <property type="molecule type" value="Genomic_DNA"/>
</dbReference>
<evidence type="ECO:0000313" key="2">
    <source>
        <dbReference type="EMBL" id="MBB6400997.1"/>
    </source>
</evidence>
<dbReference type="Proteomes" id="UP000522365">
    <property type="component" value="Unassembled WGS sequence"/>
</dbReference>
<dbReference type="GeneID" id="36101767"/>
<gene>
    <name evidence="1" type="ORF">HNP89_000590</name>
    <name evidence="2" type="ORF">HNP92_000282</name>
</gene>
<dbReference type="Proteomes" id="UP000536195">
    <property type="component" value="Unassembled WGS sequence"/>
</dbReference>
<sequence>MFFMARCNPKLNGYWLVQRAKRIVAFEPVKYPLLLSMIGDEKTWQEFQAMLEEFSMNKEE</sequence>
<name>A0A7J9S2I0_METMI</name>